<dbReference type="SUPFAM" id="SSF47090">
    <property type="entry name" value="PGBD-like"/>
    <property type="match status" value="2"/>
</dbReference>
<dbReference type="InterPro" id="IPR036365">
    <property type="entry name" value="PGBD-like_sf"/>
</dbReference>
<dbReference type="Gene3D" id="3.90.1720.10">
    <property type="entry name" value="endopeptidase domain like (from Nostoc punctiforme)"/>
    <property type="match status" value="1"/>
</dbReference>
<evidence type="ECO:0000259" key="1">
    <source>
        <dbReference type="Pfam" id="PF01471"/>
    </source>
</evidence>
<feature type="domain" description="Peptidoglycan binding-like" evidence="1">
    <location>
        <begin position="171"/>
        <end position="226"/>
    </location>
</feature>
<comment type="caution">
    <text evidence="3">The sequence shown here is derived from an EMBL/GenBank/DDBJ whole genome shotgun (WGS) entry which is preliminary data.</text>
</comment>
<dbReference type="InterPro" id="IPR036366">
    <property type="entry name" value="PGBDSf"/>
</dbReference>
<proteinExistence type="predicted"/>
<sequence>MSRQTIIDTAKSEENVKESPASTNIQKYGQWYGMNGVKWCAIFVSWVYDKAGYPLGKVETAKGYHYCQGAYNYWKRRGELTKNPQAGDIVLFDWKGDGHCDHTGIFDSWKDKSTGRFYSWEGNTEVSNDSDGGKVMRRERNVSLVKAFVSPSVLNDFSGSMPEDTLQIGDRGSDVSFMQRLLWGMDYTIDVDGIFGAGTRAVVIQFQNEHFLDPTGIVTPDVLGAMQEEYNIQQQTEKKASTASYLQKGNSGSAVKALQQSLNQMGANPPIKADGVFGDKTLAALKTFQQNKGLKVDGVAGPITFAALGLVV</sequence>
<dbReference type="InterPro" id="IPR007921">
    <property type="entry name" value="CHAP_dom"/>
</dbReference>
<name>A0ABW4ZPC8_9SPHI</name>
<gene>
    <name evidence="3" type="ORF">ACFSJU_13825</name>
</gene>
<evidence type="ECO:0000259" key="2">
    <source>
        <dbReference type="Pfam" id="PF05257"/>
    </source>
</evidence>
<reference evidence="4" key="1">
    <citation type="journal article" date="2019" name="Int. J. Syst. Evol. Microbiol.">
        <title>The Global Catalogue of Microorganisms (GCM) 10K type strain sequencing project: providing services to taxonomists for standard genome sequencing and annotation.</title>
        <authorList>
            <consortium name="The Broad Institute Genomics Platform"/>
            <consortium name="The Broad Institute Genome Sequencing Center for Infectious Disease"/>
            <person name="Wu L."/>
            <person name="Ma J."/>
        </authorList>
    </citation>
    <scope>NUCLEOTIDE SEQUENCE [LARGE SCALE GENOMIC DNA]</scope>
    <source>
        <strain evidence="4">KCTC 42217</strain>
    </source>
</reference>
<evidence type="ECO:0000313" key="4">
    <source>
        <dbReference type="Proteomes" id="UP001597387"/>
    </source>
</evidence>
<dbReference type="EMBL" id="JBHUHZ010000002">
    <property type="protein sequence ID" value="MFD2163482.1"/>
    <property type="molecule type" value="Genomic_DNA"/>
</dbReference>
<accession>A0ABW4ZPC8</accession>
<protein>
    <submittedName>
        <fullName evidence="3">Peptidoglycan-binding protein</fullName>
    </submittedName>
</protein>
<dbReference type="Pfam" id="PF05257">
    <property type="entry name" value="CHAP"/>
    <property type="match status" value="1"/>
</dbReference>
<dbReference type="Proteomes" id="UP001597387">
    <property type="component" value="Unassembled WGS sequence"/>
</dbReference>
<feature type="domain" description="Peptidoglycan binding-like" evidence="1">
    <location>
        <begin position="251"/>
        <end position="308"/>
    </location>
</feature>
<organism evidence="3 4">
    <name type="scientific">Paradesertivirga mongoliensis</name>
    <dbReference type="NCBI Taxonomy" id="2100740"/>
    <lineage>
        <taxon>Bacteria</taxon>
        <taxon>Pseudomonadati</taxon>
        <taxon>Bacteroidota</taxon>
        <taxon>Sphingobacteriia</taxon>
        <taxon>Sphingobacteriales</taxon>
        <taxon>Sphingobacteriaceae</taxon>
        <taxon>Paradesertivirga</taxon>
    </lineage>
</organism>
<feature type="domain" description="Peptidase C51" evidence="2">
    <location>
        <begin position="35"/>
        <end position="123"/>
    </location>
</feature>
<dbReference type="Gene3D" id="1.10.101.10">
    <property type="entry name" value="PGBD-like superfamily/PGBD"/>
    <property type="match status" value="2"/>
</dbReference>
<keyword evidence="4" id="KW-1185">Reference proteome</keyword>
<dbReference type="RefSeq" id="WP_255900803.1">
    <property type="nucleotide sequence ID" value="NZ_JAFMZO010000002.1"/>
</dbReference>
<dbReference type="Pfam" id="PF01471">
    <property type="entry name" value="PG_binding_1"/>
    <property type="match status" value="2"/>
</dbReference>
<evidence type="ECO:0000313" key="3">
    <source>
        <dbReference type="EMBL" id="MFD2163482.1"/>
    </source>
</evidence>
<dbReference type="InterPro" id="IPR002477">
    <property type="entry name" value="Peptidoglycan-bd-like"/>
</dbReference>